<feature type="region of interest" description="Disordered" evidence="8">
    <location>
        <begin position="1"/>
        <end position="33"/>
    </location>
</feature>
<evidence type="ECO:0000256" key="8">
    <source>
        <dbReference type="SAM" id="MobiDB-lite"/>
    </source>
</evidence>
<feature type="transmembrane region" description="Helical" evidence="9">
    <location>
        <begin position="201"/>
        <end position="220"/>
    </location>
</feature>
<proteinExistence type="inferred from homology"/>
<organism evidence="11">
    <name type="scientific">Phaeocystis antarctica</name>
    <dbReference type="NCBI Taxonomy" id="33657"/>
    <lineage>
        <taxon>Eukaryota</taxon>
        <taxon>Haptista</taxon>
        <taxon>Haptophyta</taxon>
        <taxon>Prymnesiophyceae</taxon>
        <taxon>Phaeocystales</taxon>
        <taxon>Phaeocystaceae</taxon>
        <taxon>Phaeocystis</taxon>
    </lineage>
</organism>
<dbReference type="InterPro" id="IPR036739">
    <property type="entry name" value="SLC41_membr_dom_sf"/>
</dbReference>
<dbReference type="GO" id="GO:0016020">
    <property type="term" value="C:membrane"/>
    <property type="evidence" value="ECO:0007669"/>
    <property type="project" value="UniProtKB-SubCell"/>
</dbReference>
<gene>
    <name evidence="11" type="ORF">PANT1444_LOCUS12293</name>
</gene>
<dbReference type="PANTHER" id="PTHR41394:SF5">
    <property type="entry name" value="SLC41A_MGTE INTEGRAL MEMBRANE DOMAIN-CONTAINING PROTEIN"/>
    <property type="match status" value="1"/>
</dbReference>
<evidence type="ECO:0000256" key="6">
    <source>
        <dbReference type="ARBA" id="ARBA00022989"/>
    </source>
</evidence>
<evidence type="ECO:0000256" key="2">
    <source>
        <dbReference type="ARBA" id="ARBA00009749"/>
    </source>
</evidence>
<comment type="subcellular location">
    <subcellularLocation>
        <location evidence="1">Membrane</location>
        <topology evidence="1">Multi-pass membrane protein</topology>
    </subcellularLocation>
</comment>
<protein>
    <recommendedName>
        <fullName evidence="10">SLC41A/MgtE integral membrane domain-containing protein</fullName>
    </recommendedName>
</protein>
<evidence type="ECO:0000259" key="10">
    <source>
        <dbReference type="Pfam" id="PF01769"/>
    </source>
</evidence>
<keyword evidence="5" id="KW-0460">Magnesium</keyword>
<feature type="transmembrane region" description="Helical" evidence="9">
    <location>
        <begin position="50"/>
        <end position="70"/>
    </location>
</feature>
<accession>A0A7S0HRR1</accession>
<dbReference type="Gene3D" id="1.10.357.20">
    <property type="entry name" value="SLC41 divalent cation transporters, integral membrane domain"/>
    <property type="match status" value="1"/>
</dbReference>
<evidence type="ECO:0000256" key="7">
    <source>
        <dbReference type="ARBA" id="ARBA00023136"/>
    </source>
</evidence>
<dbReference type="InterPro" id="IPR006667">
    <property type="entry name" value="SLC41_membr_dom"/>
</dbReference>
<evidence type="ECO:0000313" key="11">
    <source>
        <dbReference type="EMBL" id="CAD8492975.1"/>
    </source>
</evidence>
<keyword evidence="6 9" id="KW-1133">Transmembrane helix</keyword>
<dbReference type="PANTHER" id="PTHR41394">
    <property type="entry name" value="MAGNESIUM TRANSPORTER MGTE"/>
    <property type="match status" value="1"/>
</dbReference>
<evidence type="ECO:0000256" key="4">
    <source>
        <dbReference type="ARBA" id="ARBA00022692"/>
    </source>
</evidence>
<keyword evidence="7 9" id="KW-0472">Membrane</keyword>
<feature type="domain" description="SLC41A/MgtE integral membrane" evidence="10">
    <location>
        <begin position="85"/>
        <end position="209"/>
    </location>
</feature>
<keyword evidence="3" id="KW-0813">Transport</keyword>
<keyword evidence="4 9" id="KW-0812">Transmembrane</keyword>
<feature type="transmembrane region" description="Helical" evidence="9">
    <location>
        <begin position="77"/>
        <end position="95"/>
    </location>
</feature>
<dbReference type="SUPFAM" id="SSF161093">
    <property type="entry name" value="MgtE membrane domain-like"/>
    <property type="match status" value="1"/>
</dbReference>
<feature type="compositionally biased region" description="Low complexity" evidence="8">
    <location>
        <begin position="7"/>
        <end position="16"/>
    </location>
</feature>
<dbReference type="AlphaFoldDB" id="A0A7S0HRR1"/>
<evidence type="ECO:0000256" key="3">
    <source>
        <dbReference type="ARBA" id="ARBA00022448"/>
    </source>
</evidence>
<feature type="transmembrane region" description="Helical" evidence="9">
    <location>
        <begin position="156"/>
        <end position="181"/>
    </location>
</feature>
<dbReference type="EMBL" id="HBEP01021871">
    <property type="protein sequence ID" value="CAD8492975.1"/>
    <property type="molecule type" value="Transcribed_RNA"/>
</dbReference>
<dbReference type="Pfam" id="PF01769">
    <property type="entry name" value="MgtE"/>
    <property type="match status" value="1"/>
</dbReference>
<comment type="similarity">
    <text evidence="2">Belongs to the SLC41A transporter family.</text>
</comment>
<name>A0A7S0HRR1_9EUKA</name>
<sequence length="230" mass="24147">MRDGGSPRRSGSESGSIATPDDDKYNKPKRPDAEEPLWLGMPVNVLKERMGVLAGLMVIQSASGMILSRFEDMLKKHVVVTLFLTMLVGAGGNAGNQSTVNIIRGLATGQVNTSNARSVILVEAKLGLVLGIVLATIAWSRVMLSSCMSSCDTVSAMAIGASVFCIVATSTIVGAFLPIFLHRNGIDAAHAGPAIQVLMDIVGVTITCLICAQLFTYFGVQPPTPGQKSV</sequence>
<feature type="transmembrane region" description="Helical" evidence="9">
    <location>
        <begin position="126"/>
        <end position="144"/>
    </location>
</feature>
<evidence type="ECO:0000256" key="9">
    <source>
        <dbReference type="SAM" id="Phobius"/>
    </source>
</evidence>
<reference evidence="11" key="1">
    <citation type="submission" date="2021-01" db="EMBL/GenBank/DDBJ databases">
        <authorList>
            <person name="Corre E."/>
            <person name="Pelletier E."/>
            <person name="Niang G."/>
            <person name="Scheremetjew M."/>
            <person name="Finn R."/>
            <person name="Kale V."/>
            <person name="Holt S."/>
            <person name="Cochrane G."/>
            <person name="Meng A."/>
            <person name="Brown T."/>
            <person name="Cohen L."/>
        </authorList>
    </citation>
    <scope>NUCLEOTIDE SEQUENCE</scope>
    <source>
        <strain evidence="11">CCMP1374</strain>
    </source>
</reference>
<evidence type="ECO:0000256" key="1">
    <source>
        <dbReference type="ARBA" id="ARBA00004141"/>
    </source>
</evidence>
<dbReference type="GO" id="GO:0008324">
    <property type="term" value="F:monoatomic cation transmembrane transporter activity"/>
    <property type="evidence" value="ECO:0007669"/>
    <property type="project" value="InterPro"/>
</dbReference>
<feature type="compositionally biased region" description="Basic and acidic residues" evidence="8">
    <location>
        <begin position="21"/>
        <end position="33"/>
    </location>
</feature>
<evidence type="ECO:0000256" key="5">
    <source>
        <dbReference type="ARBA" id="ARBA00022842"/>
    </source>
</evidence>